<organism evidence="2 3">
    <name type="scientific">Rhizobium lemnae</name>
    <dbReference type="NCBI Taxonomy" id="1214924"/>
    <lineage>
        <taxon>Bacteria</taxon>
        <taxon>Pseudomonadati</taxon>
        <taxon>Pseudomonadota</taxon>
        <taxon>Alphaproteobacteria</taxon>
        <taxon>Hyphomicrobiales</taxon>
        <taxon>Rhizobiaceae</taxon>
        <taxon>Rhizobium/Agrobacterium group</taxon>
        <taxon>Rhizobium</taxon>
    </lineage>
</organism>
<accession>A0ABV8EEM6</accession>
<protein>
    <submittedName>
        <fullName evidence="2">DotA/TraY family protein</fullName>
    </submittedName>
</protein>
<name>A0ABV8EEM6_9HYPH</name>
<feature type="non-terminal residue" evidence="2">
    <location>
        <position position="542"/>
    </location>
</feature>
<comment type="caution">
    <text evidence="2">The sequence shown here is derived from an EMBL/GenBank/DDBJ whole genome shotgun (WGS) entry which is preliminary data.</text>
</comment>
<feature type="transmembrane region" description="Helical" evidence="1">
    <location>
        <begin position="100"/>
        <end position="119"/>
    </location>
</feature>
<reference evidence="3" key="1">
    <citation type="journal article" date="2019" name="Int. J. Syst. Evol. Microbiol.">
        <title>The Global Catalogue of Microorganisms (GCM) 10K type strain sequencing project: providing services to taxonomists for standard genome sequencing and annotation.</title>
        <authorList>
            <consortium name="The Broad Institute Genomics Platform"/>
            <consortium name="The Broad Institute Genome Sequencing Center for Infectious Disease"/>
            <person name="Wu L."/>
            <person name="Ma J."/>
        </authorList>
    </citation>
    <scope>NUCLEOTIDE SEQUENCE [LARGE SCALE GENOMIC DNA]</scope>
    <source>
        <strain evidence="3">TBRC 5781</strain>
    </source>
</reference>
<dbReference type="NCBIfam" id="TIGR04346">
    <property type="entry name" value="DotA_TraY"/>
    <property type="match status" value="1"/>
</dbReference>
<keyword evidence="3" id="KW-1185">Reference proteome</keyword>
<dbReference type="InterPro" id="IPR027628">
    <property type="entry name" value="DotA_TraY"/>
</dbReference>
<dbReference type="RefSeq" id="WP_377307401.1">
    <property type="nucleotide sequence ID" value="NZ_JBHSBD010000149.1"/>
</dbReference>
<proteinExistence type="predicted"/>
<dbReference type="EMBL" id="JBHSBD010000149">
    <property type="protein sequence ID" value="MFC3971037.1"/>
    <property type="molecule type" value="Genomic_DNA"/>
</dbReference>
<evidence type="ECO:0000313" key="3">
    <source>
        <dbReference type="Proteomes" id="UP001595697"/>
    </source>
</evidence>
<keyword evidence="1" id="KW-0812">Transmembrane</keyword>
<dbReference type="Proteomes" id="UP001595697">
    <property type="component" value="Unassembled WGS sequence"/>
</dbReference>
<sequence>MVDRPDITELFTPVDQSASLIFLRRILGCTFDYLWVPGGGSAPSGGTCDNTNDILAQLVTTLNWAMLAVIAVVATYLIFASLKDTANDGEAGGRSTNPSWTLVLAGVGAIACFPAFNGFNALQIGAMQVAVWSSGLGDQLWKTAGAHMANANTVNAAFVSKGSDGWFFNDPATEKSLREQIAAGLAARVAGEICRTTVTKSTASMATPEGEVTTITPLPTTTSDSDGYVQTVLTYRAGKGLGNSVGLCGGVSVSYATEKAQLPAQSSGTLTPDNLGSQAELSRSLARFQARAAKEGADALISAIQSEGDSLHKTLFPENGVRLSGPEQMAAIERAVKNTIDTAKKAMKDAVAQAPAEFKQHTSAAMAGNQNNGWFYAVLYQRVLVNATSTLSQLGLGGTEVRSNKPVENLGRAIGCEGFLLNQCSNELNVFFRQYKSDLDALAQMEGTFQNASANSSTYGVNAESIGNANSGGGLVSQSLNKAMLSLAGVKASEGEGWTDPIPQIQDTGSNIIALGSSISAVAAGGSVVSSVAKGTGIGIVG</sequence>
<evidence type="ECO:0000313" key="2">
    <source>
        <dbReference type="EMBL" id="MFC3971037.1"/>
    </source>
</evidence>
<evidence type="ECO:0000256" key="1">
    <source>
        <dbReference type="SAM" id="Phobius"/>
    </source>
</evidence>
<keyword evidence="1" id="KW-1133">Transmembrane helix</keyword>
<gene>
    <name evidence="2" type="ORF">ACFOVS_23520</name>
</gene>
<keyword evidence="1" id="KW-0472">Membrane</keyword>
<feature type="transmembrane region" description="Helical" evidence="1">
    <location>
        <begin position="54"/>
        <end position="79"/>
    </location>
</feature>